<accession>A0ABV9JET1</accession>
<name>A0ABV9JET1_9LACT</name>
<evidence type="ECO:0000313" key="2">
    <source>
        <dbReference type="EMBL" id="MFC4652433.1"/>
    </source>
</evidence>
<organism evidence="2 3">
    <name type="scientific">Lactococcus nasutitermitis</name>
    <dbReference type="NCBI Taxonomy" id="1652957"/>
    <lineage>
        <taxon>Bacteria</taxon>
        <taxon>Bacillati</taxon>
        <taxon>Bacillota</taxon>
        <taxon>Bacilli</taxon>
        <taxon>Lactobacillales</taxon>
        <taxon>Streptococcaceae</taxon>
        <taxon>Lactococcus</taxon>
    </lineage>
</organism>
<sequence>MVLLKGKHLLVNNIQNVVLSIPLDSGNTNDYAESTTASSSTNSLVTKPTDNVVITGSGLTSSSTTKQKTGGTN</sequence>
<gene>
    <name evidence="2" type="ORF">ACFO26_05875</name>
</gene>
<dbReference type="EMBL" id="JBHSGD010000005">
    <property type="protein sequence ID" value="MFC4652433.1"/>
    <property type="molecule type" value="Genomic_DNA"/>
</dbReference>
<proteinExistence type="predicted"/>
<reference evidence="3" key="1">
    <citation type="journal article" date="2019" name="Int. J. Syst. Evol. Microbiol.">
        <title>The Global Catalogue of Microorganisms (GCM) 10K type strain sequencing project: providing services to taxonomists for standard genome sequencing and annotation.</title>
        <authorList>
            <consortium name="The Broad Institute Genomics Platform"/>
            <consortium name="The Broad Institute Genome Sequencing Center for Infectious Disease"/>
            <person name="Wu L."/>
            <person name="Ma J."/>
        </authorList>
    </citation>
    <scope>NUCLEOTIDE SEQUENCE [LARGE SCALE GENOMIC DNA]</scope>
    <source>
        <strain evidence="3">CCUG 63287</strain>
    </source>
</reference>
<protein>
    <submittedName>
        <fullName evidence="2">Uncharacterized protein</fullName>
    </submittedName>
</protein>
<feature type="compositionally biased region" description="Low complexity" evidence="1">
    <location>
        <begin position="55"/>
        <end position="73"/>
    </location>
</feature>
<evidence type="ECO:0000256" key="1">
    <source>
        <dbReference type="SAM" id="MobiDB-lite"/>
    </source>
</evidence>
<evidence type="ECO:0000313" key="3">
    <source>
        <dbReference type="Proteomes" id="UP001595987"/>
    </source>
</evidence>
<feature type="region of interest" description="Disordered" evidence="1">
    <location>
        <begin position="54"/>
        <end position="73"/>
    </location>
</feature>
<dbReference type="RefSeq" id="WP_213534849.1">
    <property type="nucleotide sequence ID" value="NZ_BOVQ01000004.1"/>
</dbReference>
<dbReference type="Proteomes" id="UP001595987">
    <property type="component" value="Unassembled WGS sequence"/>
</dbReference>
<comment type="caution">
    <text evidence="2">The sequence shown here is derived from an EMBL/GenBank/DDBJ whole genome shotgun (WGS) entry which is preliminary data.</text>
</comment>
<keyword evidence="3" id="KW-1185">Reference proteome</keyword>